<feature type="non-terminal residue" evidence="2">
    <location>
        <position position="135"/>
    </location>
</feature>
<feature type="non-terminal residue" evidence="2">
    <location>
        <position position="1"/>
    </location>
</feature>
<evidence type="ECO:0000313" key="2">
    <source>
        <dbReference type="EMBL" id="CAK9155039.1"/>
    </source>
</evidence>
<gene>
    <name evidence="2" type="ORF">ILEXP_LOCUS23421</name>
</gene>
<comment type="caution">
    <text evidence="2">The sequence shown here is derived from an EMBL/GenBank/DDBJ whole genome shotgun (WGS) entry which is preliminary data.</text>
</comment>
<feature type="region of interest" description="Disordered" evidence="1">
    <location>
        <begin position="35"/>
        <end position="90"/>
    </location>
</feature>
<dbReference type="AlphaFoldDB" id="A0ABC8SCW6"/>
<evidence type="ECO:0000313" key="3">
    <source>
        <dbReference type="Proteomes" id="UP001642360"/>
    </source>
</evidence>
<accession>A0ABC8SCW6</accession>
<reference evidence="2 3" key="1">
    <citation type="submission" date="2024-02" db="EMBL/GenBank/DDBJ databases">
        <authorList>
            <person name="Vignale AGUSTIN F."/>
            <person name="Sosa J E."/>
            <person name="Modenutti C."/>
        </authorList>
    </citation>
    <scope>NUCLEOTIDE SEQUENCE [LARGE SCALE GENOMIC DNA]</scope>
</reference>
<protein>
    <submittedName>
        <fullName evidence="2">Uncharacterized protein</fullName>
    </submittedName>
</protein>
<proteinExistence type="predicted"/>
<organism evidence="2 3">
    <name type="scientific">Ilex paraguariensis</name>
    <name type="common">yerba mate</name>
    <dbReference type="NCBI Taxonomy" id="185542"/>
    <lineage>
        <taxon>Eukaryota</taxon>
        <taxon>Viridiplantae</taxon>
        <taxon>Streptophyta</taxon>
        <taxon>Embryophyta</taxon>
        <taxon>Tracheophyta</taxon>
        <taxon>Spermatophyta</taxon>
        <taxon>Magnoliopsida</taxon>
        <taxon>eudicotyledons</taxon>
        <taxon>Gunneridae</taxon>
        <taxon>Pentapetalae</taxon>
        <taxon>asterids</taxon>
        <taxon>campanulids</taxon>
        <taxon>Aquifoliales</taxon>
        <taxon>Aquifoliaceae</taxon>
        <taxon>Ilex</taxon>
    </lineage>
</organism>
<keyword evidence="3" id="KW-1185">Reference proteome</keyword>
<name>A0ABC8SCW6_9AQUA</name>
<sequence>RLSEGTGTDVKESKSISHELASALNDGLYFYKRNNSSYGSRDGESRSSGIASTVSNARASDHSTRGSGYEGPGNSNSRKKQNKGFSKQQSVQKQWLFFSNFKIHGTGRNFQDMISESPPSNSVGISLVLHLLTIM</sequence>
<dbReference type="Proteomes" id="UP001642360">
    <property type="component" value="Unassembled WGS sequence"/>
</dbReference>
<evidence type="ECO:0000256" key="1">
    <source>
        <dbReference type="SAM" id="MobiDB-lite"/>
    </source>
</evidence>
<feature type="compositionally biased region" description="Polar residues" evidence="1">
    <location>
        <begin position="46"/>
        <end position="58"/>
    </location>
</feature>
<dbReference type="EMBL" id="CAUOFW020002625">
    <property type="protein sequence ID" value="CAK9155039.1"/>
    <property type="molecule type" value="Genomic_DNA"/>
</dbReference>